<comment type="similarity">
    <text evidence="2">Belongs to the peptidase S1 family. CLIP subfamily.</text>
</comment>
<dbReference type="PANTHER" id="PTHR24256">
    <property type="entry name" value="TRYPTASE-RELATED"/>
    <property type="match status" value="1"/>
</dbReference>
<evidence type="ECO:0000259" key="4">
    <source>
        <dbReference type="PROSITE" id="PS50240"/>
    </source>
</evidence>
<evidence type="ECO:0000313" key="5">
    <source>
        <dbReference type="EMBL" id="CAB0039459.1"/>
    </source>
</evidence>
<dbReference type="PRINTS" id="PR00722">
    <property type="entry name" value="CHYMOTRYPSIN"/>
</dbReference>
<evidence type="ECO:0000256" key="2">
    <source>
        <dbReference type="ARBA" id="ARBA00024195"/>
    </source>
</evidence>
<dbReference type="FunFam" id="2.40.10.10:FF:000068">
    <property type="entry name" value="transmembrane protease serine 2"/>
    <property type="match status" value="1"/>
</dbReference>
<dbReference type="GO" id="GO:0004252">
    <property type="term" value="F:serine-type endopeptidase activity"/>
    <property type="evidence" value="ECO:0007669"/>
    <property type="project" value="InterPro"/>
</dbReference>
<feature type="region of interest" description="Disordered" evidence="3">
    <location>
        <begin position="1"/>
        <end position="32"/>
    </location>
</feature>
<name>A0A6H5IRJ4_9HYME</name>
<dbReference type="PROSITE" id="PS50240">
    <property type="entry name" value="TRYPSIN_DOM"/>
    <property type="match status" value="1"/>
</dbReference>
<feature type="domain" description="Peptidase S1" evidence="4">
    <location>
        <begin position="265"/>
        <end position="524"/>
    </location>
</feature>
<dbReference type="Proteomes" id="UP000479190">
    <property type="component" value="Unassembled WGS sequence"/>
</dbReference>
<dbReference type="Pfam" id="PF00089">
    <property type="entry name" value="Trypsin"/>
    <property type="match status" value="1"/>
</dbReference>
<dbReference type="GO" id="GO:0006508">
    <property type="term" value="P:proteolysis"/>
    <property type="evidence" value="ECO:0007669"/>
    <property type="project" value="InterPro"/>
</dbReference>
<gene>
    <name evidence="5" type="ORF">TBRA_LOCUS11200</name>
</gene>
<accession>A0A6H5IRJ4</accession>
<dbReference type="InterPro" id="IPR001314">
    <property type="entry name" value="Peptidase_S1A"/>
</dbReference>
<evidence type="ECO:0000256" key="3">
    <source>
        <dbReference type="SAM" id="MobiDB-lite"/>
    </source>
</evidence>
<reference evidence="5 6" key="1">
    <citation type="submission" date="2020-02" db="EMBL/GenBank/DDBJ databases">
        <authorList>
            <person name="Ferguson B K."/>
        </authorList>
    </citation>
    <scope>NUCLEOTIDE SEQUENCE [LARGE SCALE GENOMIC DNA]</scope>
</reference>
<dbReference type="InterPro" id="IPR051487">
    <property type="entry name" value="Ser/Thr_Proteases_Immune/Dev"/>
</dbReference>
<sequence>MRRRAILRSHRYHRQEPPEIQRGSASQTCTHGGRIRRQRLPLIYKMNYTTPRPVTIAPVTGAAVDSQAITRPARRPTTPRPEPTLVIENVAPVQPEQPAPVAPVRPAQPVFVPQPPQRRPEPVRPILPVVEPVKPIVVKPVEPVRQPILSNNVFLNGQVQMPAPVVPEANNPPKTIEFPSFPTISNIQNSIANQFGSLFNKPAQEVVVQDVPAQPERPIIVAPVAPVVPVTTTTKRPNIVQNFFQNIVKPEQPMRIQAPIIESHVPGAQCGLVNKVQSQYALHDVEVPFGMIPWQAMILSNSEKKLLCSGAIIAPNVVLTSAHCVYGREASDVSAKSGEWKLGYELKHEEPLPFEVINVQKIVTHPNYRHGSSSHDMAMLVLEKNFHLDQHVDTICLPQKPLAFEPAQRRCISTGWGKTIMQIHVAGALMNKLDVELMSPYDCQKRLEGAESPLEIDDSLVCVKAQRQSNNMCQVDVGGPLACDRGDGFYELVGVYSQDTGCLPTNQVATFAVVDYQWINSVMNGAPAPRPVDQYQVPPFVPQLPVQPAPFVPQQPLQPAPFVPQQPLQPAPQQQTIHYHEPGVPCDCRKGTLPAGANTYLPPQRY</sequence>
<dbReference type="SMART" id="SM00020">
    <property type="entry name" value="Tryp_SPc"/>
    <property type="match status" value="1"/>
</dbReference>
<feature type="compositionally biased region" description="Basic residues" evidence="3">
    <location>
        <begin position="1"/>
        <end position="13"/>
    </location>
</feature>
<dbReference type="InterPro" id="IPR043504">
    <property type="entry name" value="Peptidase_S1_PA_chymotrypsin"/>
</dbReference>
<keyword evidence="1" id="KW-1015">Disulfide bond</keyword>
<dbReference type="AlphaFoldDB" id="A0A6H5IRJ4"/>
<keyword evidence="6" id="KW-1185">Reference proteome</keyword>
<dbReference type="Gene3D" id="2.40.10.10">
    <property type="entry name" value="Trypsin-like serine proteases"/>
    <property type="match status" value="1"/>
</dbReference>
<dbReference type="InterPro" id="IPR009003">
    <property type="entry name" value="Peptidase_S1_PA"/>
</dbReference>
<dbReference type="CDD" id="cd00190">
    <property type="entry name" value="Tryp_SPc"/>
    <property type="match status" value="1"/>
</dbReference>
<evidence type="ECO:0000313" key="6">
    <source>
        <dbReference type="Proteomes" id="UP000479190"/>
    </source>
</evidence>
<proteinExistence type="inferred from homology"/>
<organism evidence="5 6">
    <name type="scientific">Trichogramma brassicae</name>
    <dbReference type="NCBI Taxonomy" id="86971"/>
    <lineage>
        <taxon>Eukaryota</taxon>
        <taxon>Metazoa</taxon>
        <taxon>Ecdysozoa</taxon>
        <taxon>Arthropoda</taxon>
        <taxon>Hexapoda</taxon>
        <taxon>Insecta</taxon>
        <taxon>Pterygota</taxon>
        <taxon>Neoptera</taxon>
        <taxon>Endopterygota</taxon>
        <taxon>Hymenoptera</taxon>
        <taxon>Apocrita</taxon>
        <taxon>Proctotrupomorpha</taxon>
        <taxon>Chalcidoidea</taxon>
        <taxon>Trichogrammatidae</taxon>
        <taxon>Trichogramma</taxon>
    </lineage>
</organism>
<dbReference type="OrthoDB" id="10064156at2759"/>
<dbReference type="SUPFAM" id="SSF50494">
    <property type="entry name" value="Trypsin-like serine proteases"/>
    <property type="match status" value="1"/>
</dbReference>
<dbReference type="InterPro" id="IPR001254">
    <property type="entry name" value="Trypsin_dom"/>
</dbReference>
<dbReference type="EMBL" id="CADCXV010000962">
    <property type="protein sequence ID" value="CAB0039459.1"/>
    <property type="molecule type" value="Genomic_DNA"/>
</dbReference>
<protein>
    <recommendedName>
        <fullName evidence="4">Peptidase S1 domain-containing protein</fullName>
    </recommendedName>
</protein>
<evidence type="ECO:0000256" key="1">
    <source>
        <dbReference type="ARBA" id="ARBA00023157"/>
    </source>
</evidence>